<gene>
    <name evidence="1" type="ORF">GJ744_005998</name>
</gene>
<sequence>MGRREETRRLGRLRFALGASSPPFSEGCPPAMYLAAMVWLYRYPDRPLMGYNDVPNEINLGRILHYLCGYIVFWADPLWRPPYKTSNEVTTSFYEYEDIIRNVWLDPPTYTNDREKDDQIDKDRVDTVEKFMTAWRKRVRSTYYEWDKFKQNDFESALQGQREPVSEGLCESTR</sequence>
<protein>
    <submittedName>
        <fullName evidence="1">Uncharacterized protein</fullName>
    </submittedName>
</protein>
<proteinExistence type="predicted"/>
<comment type="caution">
    <text evidence="1">The sequence shown here is derived from an EMBL/GenBank/DDBJ whole genome shotgun (WGS) entry which is preliminary data.</text>
</comment>
<dbReference type="Proteomes" id="UP000606974">
    <property type="component" value="Unassembled WGS sequence"/>
</dbReference>
<accession>A0A8H7A820</accession>
<dbReference type="EMBL" id="JAACFV010000264">
    <property type="protein sequence ID" value="KAF7502357.1"/>
    <property type="molecule type" value="Genomic_DNA"/>
</dbReference>
<evidence type="ECO:0000313" key="1">
    <source>
        <dbReference type="EMBL" id="KAF7502357.1"/>
    </source>
</evidence>
<organism evidence="1 2">
    <name type="scientific">Endocarpon pusillum</name>
    <dbReference type="NCBI Taxonomy" id="364733"/>
    <lineage>
        <taxon>Eukaryota</taxon>
        <taxon>Fungi</taxon>
        <taxon>Dikarya</taxon>
        <taxon>Ascomycota</taxon>
        <taxon>Pezizomycotina</taxon>
        <taxon>Eurotiomycetes</taxon>
        <taxon>Chaetothyriomycetidae</taxon>
        <taxon>Verrucariales</taxon>
        <taxon>Verrucariaceae</taxon>
        <taxon>Endocarpon</taxon>
    </lineage>
</organism>
<keyword evidence="2" id="KW-1185">Reference proteome</keyword>
<reference evidence="1" key="1">
    <citation type="submission" date="2020-02" db="EMBL/GenBank/DDBJ databases">
        <authorList>
            <person name="Palmer J.M."/>
        </authorList>
    </citation>
    <scope>NUCLEOTIDE SEQUENCE</scope>
    <source>
        <strain evidence="1">EPUS1.4</strain>
        <tissue evidence="1">Thallus</tissue>
    </source>
</reference>
<dbReference type="AlphaFoldDB" id="A0A8H7A820"/>
<evidence type="ECO:0000313" key="2">
    <source>
        <dbReference type="Proteomes" id="UP000606974"/>
    </source>
</evidence>
<name>A0A8H7A820_9EURO</name>